<dbReference type="GO" id="GO:0036064">
    <property type="term" value="C:ciliary basal body"/>
    <property type="evidence" value="ECO:0007669"/>
    <property type="project" value="TreeGrafter"/>
</dbReference>
<dbReference type="GO" id="GO:0030991">
    <property type="term" value="C:intraciliary transport particle A"/>
    <property type="evidence" value="ECO:0007669"/>
    <property type="project" value="TreeGrafter"/>
</dbReference>
<keyword evidence="2" id="KW-0853">WD repeat</keyword>
<feature type="domain" description="IFT140 second beta-propeller" evidence="6">
    <location>
        <begin position="365"/>
        <end position="446"/>
    </location>
</feature>
<evidence type="ECO:0000259" key="8">
    <source>
        <dbReference type="Pfam" id="PF24762"/>
    </source>
</evidence>
<gene>
    <name evidence="9" type="ORF">M513_09515</name>
    <name evidence="10" type="ORF">M514_09515</name>
</gene>
<dbReference type="EMBL" id="KL367490">
    <property type="protein sequence ID" value="KFD70133.1"/>
    <property type="molecule type" value="Genomic_DNA"/>
</dbReference>
<dbReference type="PANTHER" id="PTHR15722">
    <property type="entry name" value="IFT140/172-RELATED"/>
    <property type="match status" value="1"/>
</dbReference>
<protein>
    <submittedName>
        <fullName evidence="9">Uncharacterized protein</fullName>
    </submittedName>
</protein>
<organism evidence="9 11">
    <name type="scientific">Trichuris suis</name>
    <name type="common">pig whipworm</name>
    <dbReference type="NCBI Taxonomy" id="68888"/>
    <lineage>
        <taxon>Eukaryota</taxon>
        <taxon>Metazoa</taxon>
        <taxon>Ecdysozoa</taxon>
        <taxon>Nematoda</taxon>
        <taxon>Enoplea</taxon>
        <taxon>Dorylaimia</taxon>
        <taxon>Trichinellida</taxon>
        <taxon>Trichuridae</taxon>
        <taxon>Trichuris</taxon>
    </lineage>
</organism>
<keyword evidence="3" id="KW-0677">Repeat</keyword>
<dbReference type="GO" id="GO:0035721">
    <property type="term" value="P:intraciliary retrograde transport"/>
    <property type="evidence" value="ECO:0007669"/>
    <property type="project" value="TreeGrafter"/>
</dbReference>
<keyword evidence="11" id="KW-1185">Reference proteome</keyword>
<reference evidence="9 11" key="1">
    <citation type="journal article" date="2014" name="Nat. Genet.">
        <title>Genome and transcriptome of the porcine whipworm Trichuris suis.</title>
        <authorList>
            <person name="Jex A.R."/>
            <person name="Nejsum P."/>
            <person name="Schwarz E.M."/>
            <person name="Hu L."/>
            <person name="Young N.D."/>
            <person name="Hall R.S."/>
            <person name="Korhonen P.K."/>
            <person name="Liao S."/>
            <person name="Thamsborg S."/>
            <person name="Xia J."/>
            <person name="Xu P."/>
            <person name="Wang S."/>
            <person name="Scheerlinck J.P."/>
            <person name="Hofmann A."/>
            <person name="Sternberg P.W."/>
            <person name="Wang J."/>
            <person name="Gasser R.B."/>
        </authorList>
    </citation>
    <scope>NUCLEOTIDE SEQUENCE [LARGE SCALE GENOMIC DNA]</scope>
    <source>
        <strain evidence="10">DCEP-RM93F</strain>
        <strain evidence="9">DCEP-RM93M</strain>
    </source>
</reference>
<dbReference type="Gene3D" id="2.130.10.10">
    <property type="entry name" value="YVTN repeat-like/Quinoprotein amine dehydrogenase"/>
    <property type="match status" value="1"/>
</dbReference>
<feature type="domain" description="IF140/IFT172/WDR19 TPR" evidence="8">
    <location>
        <begin position="588"/>
        <end position="639"/>
    </location>
</feature>
<dbReference type="SUPFAM" id="SSF50978">
    <property type="entry name" value="WD40 repeat-like"/>
    <property type="match status" value="1"/>
</dbReference>
<dbReference type="InterPro" id="IPR011990">
    <property type="entry name" value="TPR-like_helical_dom_sf"/>
</dbReference>
<dbReference type="InterPro" id="IPR016024">
    <property type="entry name" value="ARM-type_fold"/>
</dbReference>
<dbReference type="SUPFAM" id="SSF48371">
    <property type="entry name" value="ARM repeat"/>
    <property type="match status" value="1"/>
</dbReference>
<evidence type="ECO:0000256" key="3">
    <source>
        <dbReference type="ARBA" id="ARBA00022737"/>
    </source>
</evidence>
<dbReference type="Proteomes" id="UP000030764">
    <property type="component" value="Unassembled WGS sequence"/>
</dbReference>
<evidence type="ECO:0000313" key="11">
    <source>
        <dbReference type="Proteomes" id="UP000030764"/>
    </source>
</evidence>
<name>A0A085LX76_9BILA</name>
<dbReference type="Pfam" id="PF24762">
    <property type="entry name" value="TPR_IF140-IFT172"/>
    <property type="match status" value="3"/>
</dbReference>
<dbReference type="Pfam" id="PF23385">
    <property type="entry name" value="Beta-prop_IFT140_2nd"/>
    <property type="match status" value="1"/>
</dbReference>
<comment type="subcellular location">
    <subcellularLocation>
        <location evidence="1">Cell projection</location>
        <location evidence="1">Cilium</location>
    </subcellularLocation>
</comment>
<evidence type="ECO:0000313" key="9">
    <source>
        <dbReference type="EMBL" id="KFD49572.1"/>
    </source>
</evidence>
<keyword evidence="5" id="KW-0966">Cell projection</keyword>
<dbReference type="InterPro" id="IPR036322">
    <property type="entry name" value="WD40_repeat_dom_sf"/>
</dbReference>
<feature type="domain" description="IF140 C-terminal TPR" evidence="7">
    <location>
        <begin position="895"/>
        <end position="999"/>
    </location>
</feature>
<sequence length="1046" mass="117982">MCPWEINVSDVVRLSCKVYKFRFDQATTGRRLRHSQVIISEPDTALIKWNPVYAVLGVGLHDGAVQFFNFETDAIHIADEKLKSAICVLCWNKQGTLLLSSDNVKVVKQTIHLFRGISAWECSRLQNRQRLVTGVDLPRGNLKIVNSFSEAKINDSLCLYYLGCRSECNAISPDDRVTNIAFCQHRGILAVGTLRNFILLWQKDAESPENRCGWFLRNVLTIPGPIAMFQWSESAISLAIASDTFIEIYTEVPMLCISDGRLLIAADDLFSVYNIAEDCSLEKLSAFAYCGTEVVLLGMKVCTLERNNCLNIIGITDGDEKVVPISQQCSRIVFIRAAAGRLCVAFEFGPLLVYEVKNNRSRDRQPLDSKVYLIAHCWDTMDRRMLLCQVASKPEANKASSLAHGKSLIMVYFVTLDHDVLVQHIADINPSCDTLLAAKTPYLYFNAQIEFSTKSKNREKKKDDCGLRINKFLIRVTWPVFVGLESCDPECKSAAIDFIIHSTAGDMNEALKVIRSIKRDESSSALSSSLWESMGKICIRYGRISAVHFCFRKLRSAYLGNSMRFALEDSSDTNVQLGLLAVQLNLRAIEIAESHDRIHLKNTYYHYARFLEKSGETNNAVEWYEKAGVAHSEIPRLLLPYLSRTFQKAVRVAKESGNRAACYQLAKYYEAKGDYNEAVHFFSLSEAYKSAIRICKVRLSSANFIGFTIGTILKECHFDERIVDLALKATNSVMIDAAKYYGKRQGMVDKAVMLYHKAGLHDEAISLASQTEQFTAMNLVASELKLQADPMMLDKCAQFFLHNKQYSKAVELLAEAKRCERAIRISIENNIPLNEKMADLMTPSKEEIEDSKLRNELIEELADSCMKQGLYSCAAKKYIQAGARKKAISFSLVIDVDKSCNYETSLVHLNQSLKCLQEYGSSFGASEFNYRISEIEQKIALMKRATTADPNEVIKELLNLLNDERLTETLQVGDIYGAIINQYVLLKDFVEARRYLELLQISTPEDQQERYLSSDVKSKIIQSTVKTPGQDNQAVNYDLADGKVTE</sequence>
<dbReference type="Proteomes" id="UP000030758">
    <property type="component" value="Unassembled WGS sequence"/>
</dbReference>
<dbReference type="Gene3D" id="1.25.40.10">
    <property type="entry name" value="Tetratricopeptide repeat domain"/>
    <property type="match status" value="1"/>
</dbReference>
<dbReference type="EMBL" id="KL363267">
    <property type="protein sequence ID" value="KFD49572.1"/>
    <property type="molecule type" value="Genomic_DNA"/>
</dbReference>
<dbReference type="InterPro" id="IPR056156">
    <property type="entry name" value="TPR_IF140_C"/>
</dbReference>
<evidence type="ECO:0000256" key="1">
    <source>
        <dbReference type="ARBA" id="ARBA00004138"/>
    </source>
</evidence>
<evidence type="ECO:0000313" key="10">
    <source>
        <dbReference type="EMBL" id="KFD70133.1"/>
    </source>
</evidence>
<evidence type="ECO:0000259" key="7">
    <source>
        <dbReference type="Pfam" id="PF24760"/>
    </source>
</evidence>
<dbReference type="InterPro" id="IPR056155">
    <property type="entry name" value="Beta-prop_IFT140_2nd"/>
</dbReference>
<dbReference type="AlphaFoldDB" id="A0A085LX76"/>
<feature type="domain" description="IF140/IFT172/WDR19 TPR" evidence="8">
    <location>
        <begin position="645"/>
        <end position="889"/>
    </location>
</feature>
<evidence type="ECO:0000259" key="6">
    <source>
        <dbReference type="Pfam" id="PF23385"/>
    </source>
</evidence>
<evidence type="ECO:0000256" key="5">
    <source>
        <dbReference type="ARBA" id="ARBA00023273"/>
    </source>
</evidence>
<accession>A0A085LX76</accession>
<dbReference type="InterPro" id="IPR015943">
    <property type="entry name" value="WD40/YVTN_repeat-like_dom_sf"/>
</dbReference>
<evidence type="ECO:0000256" key="2">
    <source>
        <dbReference type="ARBA" id="ARBA00022574"/>
    </source>
</evidence>
<dbReference type="InterPro" id="IPR056168">
    <property type="entry name" value="TPR_IF140/IFT172/WDR19"/>
</dbReference>
<feature type="domain" description="IF140/IFT172/WDR19 TPR" evidence="8">
    <location>
        <begin position="505"/>
        <end position="586"/>
    </location>
</feature>
<dbReference type="GO" id="GO:0005930">
    <property type="term" value="C:axoneme"/>
    <property type="evidence" value="ECO:0007669"/>
    <property type="project" value="TreeGrafter"/>
</dbReference>
<dbReference type="Pfam" id="PF24760">
    <property type="entry name" value="TPR_IF140_C"/>
    <property type="match status" value="1"/>
</dbReference>
<dbReference type="PANTHER" id="PTHR15722:SF7">
    <property type="entry name" value="INTRAFLAGELLAR TRANSPORT PROTEIN 140 HOMOLOG"/>
    <property type="match status" value="1"/>
</dbReference>
<proteinExistence type="predicted"/>
<keyword evidence="4" id="KW-0969">Cilium</keyword>
<dbReference type="SUPFAM" id="SSF48452">
    <property type="entry name" value="TPR-like"/>
    <property type="match status" value="1"/>
</dbReference>
<evidence type="ECO:0000256" key="4">
    <source>
        <dbReference type="ARBA" id="ARBA00023069"/>
    </source>
</evidence>